<protein>
    <submittedName>
        <fullName evidence="2">Uncharacterized protein</fullName>
    </submittedName>
</protein>
<gene>
    <name evidence="2" type="ORF">AXG93_2415s1060</name>
</gene>
<evidence type="ECO:0000313" key="2">
    <source>
        <dbReference type="EMBL" id="OAE24527.1"/>
    </source>
</evidence>
<dbReference type="Proteomes" id="UP000077202">
    <property type="component" value="Unassembled WGS sequence"/>
</dbReference>
<keyword evidence="3" id="KW-1185">Reference proteome</keyword>
<dbReference type="EMBL" id="LVLJ01002571">
    <property type="protein sequence ID" value="OAE24527.1"/>
    <property type="molecule type" value="Genomic_DNA"/>
</dbReference>
<evidence type="ECO:0000313" key="3">
    <source>
        <dbReference type="Proteomes" id="UP000077202"/>
    </source>
</evidence>
<reference evidence="2" key="1">
    <citation type="submission" date="2016-03" db="EMBL/GenBank/DDBJ databases">
        <title>Mechanisms controlling the formation of the plant cell surface in tip-growing cells are functionally conserved among land plants.</title>
        <authorList>
            <person name="Honkanen S."/>
            <person name="Jones V.A."/>
            <person name="Morieri G."/>
            <person name="Champion C."/>
            <person name="Hetherington A.J."/>
            <person name="Kelly S."/>
            <person name="Saint-Marcoux D."/>
            <person name="Proust H."/>
            <person name="Prescott H."/>
            <person name="Dolan L."/>
        </authorList>
    </citation>
    <scope>NUCLEOTIDE SEQUENCE [LARGE SCALE GENOMIC DNA]</scope>
    <source>
        <tissue evidence="2">Whole gametophyte</tissue>
    </source>
</reference>
<comment type="caution">
    <text evidence="2">The sequence shown here is derived from an EMBL/GenBank/DDBJ whole genome shotgun (WGS) entry which is preliminary data.</text>
</comment>
<feature type="region of interest" description="Disordered" evidence="1">
    <location>
        <begin position="1"/>
        <end position="36"/>
    </location>
</feature>
<sequence>MPGREQKNGTNGTNGSNGTTGYGEATLPEKQGRGGEGWKFSFNKPLEVAVVAPHHRFKGAHQFRLCSLHMLAKNSWNVAVPLSLLDSGITGLCLVVSSVSPE</sequence>
<feature type="compositionally biased region" description="Low complexity" evidence="1">
    <location>
        <begin position="8"/>
        <end position="23"/>
    </location>
</feature>
<name>A0A176VUU1_MARPO</name>
<evidence type="ECO:0000256" key="1">
    <source>
        <dbReference type="SAM" id="MobiDB-lite"/>
    </source>
</evidence>
<organism evidence="2 3">
    <name type="scientific">Marchantia polymorpha subsp. ruderalis</name>
    <dbReference type="NCBI Taxonomy" id="1480154"/>
    <lineage>
        <taxon>Eukaryota</taxon>
        <taxon>Viridiplantae</taxon>
        <taxon>Streptophyta</taxon>
        <taxon>Embryophyta</taxon>
        <taxon>Marchantiophyta</taxon>
        <taxon>Marchantiopsida</taxon>
        <taxon>Marchantiidae</taxon>
        <taxon>Marchantiales</taxon>
        <taxon>Marchantiaceae</taxon>
        <taxon>Marchantia</taxon>
    </lineage>
</organism>
<accession>A0A176VUU1</accession>
<proteinExistence type="predicted"/>
<dbReference type="AlphaFoldDB" id="A0A176VUU1"/>